<dbReference type="SMART" id="SM00186">
    <property type="entry name" value="FBG"/>
    <property type="match status" value="1"/>
</dbReference>
<dbReference type="RefSeq" id="XP_019617412.1">
    <property type="nucleotide sequence ID" value="XM_019761853.1"/>
</dbReference>
<evidence type="ECO:0000256" key="2">
    <source>
        <dbReference type="ARBA" id="ARBA00022525"/>
    </source>
</evidence>
<evidence type="ECO:0000256" key="1">
    <source>
        <dbReference type="ARBA" id="ARBA00004613"/>
    </source>
</evidence>
<dbReference type="Pfam" id="PF00147">
    <property type="entry name" value="Fibrinogen_C"/>
    <property type="match status" value="1"/>
</dbReference>
<dbReference type="PANTHER" id="PTHR47221">
    <property type="entry name" value="FIBRINOGEN ALPHA CHAIN"/>
    <property type="match status" value="1"/>
</dbReference>
<dbReference type="Gene3D" id="3.90.215.10">
    <property type="entry name" value="Gamma Fibrinogen, chain A, domain 1"/>
    <property type="match status" value="1"/>
</dbReference>
<dbReference type="AlphaFoldDB" id="A0A6P4YF63"/>
<dbReference type="OrthoDB" id="5985694at2759"/>
<reference evidence="11" key="1">
    <citation type="submission" date="2025-08" db="UniProtKB">
        <authorList>
            <consortium name="RefSeq"/>
        </authorList>
    </citation>
    <scope>IDENTIFICATION</scope>
    <source>
        <tissue evidence="11">Gonad</tissue>
    </source>
</reference>
<evidence type="ECO:0000313" key="11">
    <source>
        <dbReference type="RefSeq" id="XP_019617412.1"/>
    </source>
</evidence>
<accession>A0A6P4YF63</accession>
<protein>
    <submittedName>
        <fullName evidence="11">Microfibril-associated glycoprotein 4-like</fullName>
    </submittedName>
</protein>
<keyword evidence="3 8" id="KW-0732">Signal</keyword>
<feature type="chain" id="PRO_5027922886" evidence="8">
    <location>
        <begin position="19"/>
        <end position="381"/>
    </location>
</feature>
<dbReference type="InterPro" id="IPR036056">
    <property type="entry name" value="Fibrinogen-like_C"/>
</dbReference>
<dbReference type="Proteomes" id="UP000515135">
    <property type="component" value="Unplaced"/>
</dbReference>
<organism evidence="10 11">
    <name type="scientific">Branchiostoma belcheri</name>
    <name type="common">Amphioxus</name>
    <dbReference type="NCBI Taxonomy" id="7741"/>
    <lineage>
        <taxon>Eukaryota</taxon>
        <taxon>Metazoa</taxon>
        <taxon>Chordata</taxon>
        <taxon>Cephalochordata</taxon>
        <taxon>Leptocardii</taxon>
        <taxon>Amphioxiformes</taxon>
        <taxon>Branchiostomatidae</taxon>
        <taxon>Branchiostoma</taxon>
    </lineage>
</organism>
<keyword evidence="6" id="KW-0325">Glycoprotein</keyword>
<dbReference type="GeneID" id="109464781"/>
<dbReference type="PANTHER" id="PTHR47221:SF6">
    <property type="entry name" value="FIBRINOGEN ALPHA CHAIN"/>
    <property type="match status" value="1"/>
</dbReference>
<sequence length="381" mass="42128">MMLYLILLITAVCSSVCGTAQDGDTKHQMLCKIRESCQDTDLTKPNPNDTSSANDLCRAAEDDLKSLDPSTCESLLAREKYDQGDNENPEQPDSVDGQIFDMIEKLLSREIEDQTDNDKPEKPDNVDSQTTHTDPAPPALSKRGNYFSDCSEIHTAQSLYHTVSSGVHKIQPVGLSSPISVYCDQTTDGGGWTVIQRRFDGSIDFNRPYNAFRYGFGPADGEYWLGLENMYRLTNQHTYTLYVQLEDWNSVVKYAKYSSFSVGSSSSNYLLSVSGYSGTAGDGFYLSTTSSGNYLSGQAFSARDVDRDAWSGGSCAGGHGAYTGGWWYKSCTTSALNGPYLRPSDRTGHSGWGIAWVRFGGSYFYYLKKSKMMVRPANFRP</sequence>
<evidence type="ECO:0000256" key="4">
    <source>
        <dbReference type="ARBA" id="ARBA00023054"/>
    </source>
</evidence>
<comment type="subcellular location">
    <subcellularLocation>
        <location evidence="1">Secreted</location>
    </subcellularLocation>
</comment>
<dbReference type="CDD" id="cd00087">
    <property type="entry name" value="FReD"/>
    <property type="match status" value="1"/>
</dbReference>
<evidence type="ECO:0000259" key="9">
    <source>
        <dbReference type="PROSITE" id="PS51406"/>
    </source>
</evidence>
<dbReference type="NCBIfam" id="NF040941">
    <property type="entry name" value="GGGWT_bact"/>
    <property type="match status" value="1"/>
</dbReference>
<proteinExistence type="predicted"/>
<keyword evidence="4" id="KW-0175">Coiled coil</keyword>
<dbReference type="GO" id="GO:0005576">
    <property type="term" value="C:extracellular region"/>
    <property type="evidence" value="ECO:0007669"/>
    <property type="project" value="UniProtKB-SubCell"/>
</dbReference>
<feature type="domain" description="Fibrinogen C-terminal" evidence="9">
    <location>
        <begin position="141"/>
        <end position="378"/>
    </location>
</feature>
<feature type="signal peptide" evidence="8">
    <location>
        <begin position="1"/>
        <end position="18"/>
    </location>
</feature>
<dbReference type="PROSITE" id="PS51406">
    <property type="entry name" value="FIBRINOGEN_C_2"/>
    <property type="match status" value="1"/>
</dbReference>
<dbReference type="SUPFAM" id="SSF56496">
    <property type="entry name" value="Fibrinogen C-terminal domain-like"/>
    <property type="match status" value="1"/>
</dbReference>
<dbReference type="InterPro" id="IPR037579">
    <property type="entry name" value="FIB_ANG-like"/>
</dbReference>
<keyword evidence="10" id="KW-1185">Reference proteome</keyword>
<evidence type="ECO:0000256" key="6">
    <source>
        <dbReference type="ARBA" id="ARBA00023180"/>
    </source>
</evidence>
<feature type="compositionally biased region" description="Basic and acidic residues" evidence="7">
    <location>
        <begin position="111"/>
        <end position="125"/>
    </location>
</feature>
<dbReference type="KEGG" id="bbel:109464781"/>
<evidence type="ECO:0000256" key="3">
    <source>
        <dbReference type="ARBA" id="ARBA00022729"/>
    </source>
</evidence>
<dbReference type="InterPro" id="IPR014716">
    <property type="entry name" value="Fibrinogen_a/b/g_C_1"/>
</dbReference>
<keyword evidence="2" id="KW-0964">Secreted</keyword>
<dbReference type="PROSITE" id="PS00514">
    <property type="entry name" value="FIBRINOGEN_C_1"/>
    <property type="match status" value="1"/>
</dbReference>
<evidence type="ECO:0000313" key="10">
    <source>
        <dbReference type="Proteomes" id="UP000515135"/>
    </source>
</evidence>
<dbReference type="InterPro" id="IPR020837">
    <property type="entry name" value="Fibrinogen_CS"/>
</dbReference>
<evidence type="ECO:0000256" key="5">
    <source>
        <dbReference type="ARBA" id="ARBA00023157"/>
    </source>
</evidence>
<evidence type="ECO:0000256" key="8">
    <source>
        <dbReference type="SAM" id="SignalP"/>
    </source>
</evidence>
<feature type="region of interest" description="Disordered" evidence="7">
    <location>
        <begin position="111"/>
        <end position="144"/>
    </location>
</feature>
<dbReference type="InterPro" id="IPR002181">
    <property type="entry name" value="Fibrinogen_a/b/g_C_dom"/>
</dbReference>
<name>A0A6P4YF63_BRABE</name>
<keyword evidence="5" id="KW-1015">Disulfide bond</keyword>
<evidence type="ECO:0000256" key="7">
    <source>
        <dbReference type="SAM" id="MobiDB-lite"/>
    </source>
</evidence>
<gene>
    <name evidence="11" type="primary">LOC109464781</name>
</gene>